<proteinExistence type="predicted"/>
<comment type="caution">
    <text evidence="2">The sequence shown here is derived from an EMBL/GenBank/DDBJ whole genome shotgun (WGS) entry which is preliminary data.</text>
</comment>
<keyword evidence="3" id="KW-1185">Reference proteome</keyword>
<name>A0AAV3XIJ3_9CYAN</name>
<sequence>MKWLYQQSGIILTLALILVSLAALHPTLGSQSPNSENTIAQTPVRFVPPQLPDRGAPSGRRKGAASRSGCPIINTDKPLIALVPGNNLGLTVSNYPTFWFHVPALPENARSAEFILQDSSESDIYKTSFTLPETSGIIKVSLPSIQPISLKIGERYRWYFKIYCLPKNTYLYFFVEGQIERVPENAYAANSIWYDLLTNLAARRRTAPENANLREDWTNLLKEVGLEKLVEEPLLSCCTPDNSQ</sequence>
<dbReference type="InterPro" id="IPR010328">
    <property type="entry name" value="DUF928"/>
</dbReference>
<evidence type="ECO:0000256" key="1">
    <source>
        <dbReference type="SAM" id="MobiDB-lite"/>
    </source>
</evidence>
<gene>
    <name evidence="2" type="ORF">MiSe_47430</name>
</gene>
<accession>A0AAV3XIJ3</accession>
<feature type="region of interest" description="Disordered" evidence="1">
    <location>
        <begin position="43"/>
        <end position="69"/>
    </location>
</feature>
<dbReference type="Pfam" id="PF06051">
    <property type="entry name" value="DUF928"/>
    <property type="match status" value="1"/>
</dbReference>
<dbReference type="EMBL" id="BLAY01000079">
    <property type="protein sequence ID" value="GET39970.1"/>
    <property type="molecule type" value="Genomic_DNA"/>
</dbReference>
<dbReference type="Proteomes" id="UP001050975">
    <property type="component" value="Unassembled WGS sequence"/>
</dbReference>
<evidence type="ECO:0000313" key="2">
    <source>
        <dbReference type="EMBL" id="GET39970.1"/>
    </source>
</evidence>
<dbReference type="RefSeq" id="WP_226585685.1">
    <property type="nucleotide sequence ID" value="NZ_BLAY01000079.1"/>
</dbReference>
<evidence type="ECO:0008006" key="4">
    <source>
        <dbReference type="Google" id="ProtNLM"/>
    </source>
</evidence>
<evidence type="ECO:0000313" key="3">
    <source>
        <dbReference type="Proteomes" id="UP001050975"/>
    </source>
</evidence>
<reference evidence="2" key="1">
    <citation type="submission" date="2019-10" db="EMBL/GenBank/DDBJ databases">
        <title>Draft genome sequece of Microseira wollei NIES-4236.</title>
        <authorList>
            <person name="Yamaguchi H."/>
            <person name="Suzuki S."/>
            <person name="Kawachi M."/>
        </authorList>
    </citation>
    <scope>NUCLEOTIDE SEQUENCE</scope>
    <source>
        <strain evidence="2">NIES-4236</strain>
    </source>
</reference>
<dbReference type="AlphaFoldDB" id="A0AAV3XIJ3"/>
<protein>
    <recommendedName>
        <fullName evidence="4">DUF928 domain-containing protein</fullName>
    </recommendedName>
</protein>
<organism evidence="2 3">
    <name type="scientific">Microseira wollei NIES-4236</name>
    <dbReference type="NCBI Taxonomy" id="2530354"/>
    <lineage>
        <taxon>Bacteria</taxon>
        <taxon>Bacillati</taxon>
        <taxon>Cyanobacteriota</taxon>
        <taxon>Cyanophyceae</taxon>
        <taxon>Oscillatoriophycideae</taxon>
        <taxon>Aerosakkonematales</taxon>
        <taxon>Aerosakkonemataceae</taxon>
        <taxon>Microseira</taxon>
    </lineage>
</organism>